<dbReference type="Proteomes" id="UP000016935">
    <property type="component" value="Unassembled WGS sequence"/>
</dbReference>
<organism evidence="2 3">
    <name type="scientific">Exserohilum turcicum (strain 28A)</name>
    <name type="common">Northern leaf blight fungus</name>
    <name type="synonym">Setosphaeria turcica</name>
    <dbReference type="NCBI Taxonomy" id="671987"/>
    <lineage>
        <taxon>Eukaryota</taxon>
        <taxon>Fungi</taxon>
        <taxon>Dikarya</taxon>
        <taxon>Ascomycota</taxon>
        <taxon>Pezizomycotina</taxon>
        <taxon>Dothideomycetes</taxon>
        <taxon>Pleosporomycetidae</taxon>
        <taxon>Pleosporales</taxon>
        <taxon>Pleosporineae</taxon>
        <taxon>Pleosporaceae</taxon>
        <taxon>Exserohilum</taxon>
    </lineage>
</organism>
<proteinExistence type="predicted"/>
<dbReference type="PANTHER" id="PTHR40788">
    <property type="entry name" value="CLR5 DOMAIN-CONTAINING PROTEIN-RELATED"/>
    <property type="match status" value="1"/>
</dbReference>
<dbReference type="AlphaFoldDB" id="R0K4I9"/>
<dbReference type="eggNOG" id="ENOG502QUCG">
    <property type="taxonomic scope" value="Eukaryota"/>
</dbReference>
<evidence type="ECO:0000313" key="2">
    <source>
        <dbReference type="EMBL" id="EOA83252.1"/>
    </source>
</evidence>
<dbReference type="HOGENOM" id="CLU_019062_0_0_1"/>
<sequence length="796" mass="91827">MQEEPLCWEQSLLVPVKDIIDETGGYDLFSILRLWVPVSYAVLEFEAEISQCWLKKSVAQRKAILLAADSTLPPKHRPDIDRPVLNSCPHQRHSYTLGHYAHPHLNLQDLSTPNALLILLNARGRHLPWDFALLDYEMAPLIHLRPAILEKTKYTVGLSIDNYGEILEWDTEEAASESMSRGKTVHPLIALHISSIQARMYQFLFRCILAILPTRKRDIFHAMNIPDSLPLVCDNQDFTSLNNIVREACYRVPTLADIARLEALVSACKDAAEDHFWLLREDPGYFRDFTLEQREHRPELLRCATCNRAHKNADDDFLLPRVLHSVVADCYIDLFMWNQVHVRISNLHRLSLQHKDKLLFGKIGFQEEIPRDFFEALVETWFFLETFQLEVIHELKSAWASSPYIRSYHSQDCSGDDGDLVVRIKRVNKSSRKRDKELEHILKLFQYLLEPPVRQSLKTYTLVQTLEQVLQTSDRASSLTSPLTAALLSKLSIVTECHRQLSFFLPWAKQIQYAVKQRQTELLIAYATNLAQWHATLQASFHNTNLSELGKPGSKFRYPVRKRRSKANVQTLRAAEAALDAFWVAADARFRECTGTTPHDMVSDILTKRTLQRTPPWAEPEKESEPSTPPLEYLYIPLSNHVHDPATQITGPFDRLRVSGPKKPNATKDHATTLTTEEEQQQQQQQHHIFHLTPRTHKVFRTLFHSPLSPHHAGDLPWHEFLHAMVAVGFSAQKLQGSAWQFTPRHGDIVHVQHQLRPIQFHEPHPTRRLPFTWARRFGRRLAGVYGWRGDMFVVG</sequence>
<evidence type="ECO:0000256" key="1">
    <source>
        <dbReference type="SAM" id="MobiDB-lite"/>
    </source>
</evidence>
<accession>R0K4I9</accession>
<feature type="region of interest" description="Disordered" evidence="1">
    <location>
        <begin position="657"/>
        <end position="686"/>
    </location>
</feature>
<reference evidence="2 3" key="2">
    <citation type="journal article" date="2013" name="PLoS Genet.">
        <title>Comparative genome structure, secondary metabolite, and effector coding capacity across Cochliobolus pathogens.</title>
        <authorList>
            <person name="Condon B.J."/>
            <person name="Leng Y."/>
            <person name="Wu D."/>
            <person name="Bushley K.E."/>
            <person name="Ohm R.A."/>
            <person name="Otillar R."/>
            <person name="Martin J."/>
            <person name="Schackwitz W."/>
            <person name="Grimwood J."/>
            <person name="MohdZainudin N."/>
            <person name="Xue C."/>
            <person name="Wang R."/>
            <person name="Manning V.A."/>
            <person name="Dhillon B."/>
            <person name="Tu Z.J."/>
            <person name="Steffenson B.J."/>
            <person name="Salamov A."/>
            <person name="Sun H."/>
            <person name="Lowry S."/>
            <person name="LaButti K."/>
            <person name="Han J."/>
            <person name="Copeland A."/>
            <person name="Lindquist E."/>
            <person name="Barry K."/>
            <person name="Schmutz J."/>
            <person name="Baker S.E."/>
            <person name="Ciuffetti L.M."/>
            <person name="Grigoriev I.V."/>
            <person name="Zhong S."/>
            <person name="Turgeon B.G."/>
        </authorList>
    </citation>
    <scope>NUCLEOTIDE SEQUENCE [LARGE SCALE GENOMIC DNA]</scope>
    <source>
        <strain evidence="3">28A</strain>
    </source>
</reference>
<dbReference type="PANTHER" id="PTHR40788:SF2">
    <property type="entry name" value="CLR5 DOMAIN-CONTAINING PROTEIN"/>
    <property type="match status" value="1"/>
</dbReference>
<protein>
    <submittedName>
        <fullName evidence="2">Uncharacterized protein</fullName>
    </submittedName>
</protein>
<reference evidence="2 3" key="1">
    <citation type="journal article" date="2012" name="PLoS Pathog.">
        <title>Diverse lifestyles and strategies of plant pathogenesis encoded in the genomes of eighteen Dothideomycetes fungi.</title>
        <authorList>
            <person name="Ohm R.A."/>
            <person name="Feau N."/>
            <person name="Henrissat B."/>
            <person name="Schoch C.L."/>
            <person name="Horwitz B.A."/>
            <person name="Barry K.W."/>
            <person name="Condon B.J."/>
            <person name="Copeland A.C."/>
            <person name="Dhillon B."/>
            <person name="Glaser F."/>
            <person name="Hesse C.N."/>
            <person name="Kosti I."/>
            <person name="LaButti K."/>
            <person name="Lindquist E.A."/>
            <person name="Lucas S."/>
            <person name="Salamov A.A."/>
            <person name="Bradshaw R.E."/>
            <person name="Ciuffetti L."/>
            <person name="Hamelin R.C."/>
            <person name="Kema G.H.J."/>
            <person name="Lawrence C."/>
            <person name="Scott J.A."/>
            <person name="Spatafora J.W."/>
            <person name="Turgeon B.G."/>
            <person name="de Wit P.J.G.M."/>
            <person name="Zhong S."/>
            <person name="Goodwin S.B."/>
            <person name="Grigoriev I.V."/>
        </authorList>
    </citation>
    <scope>NUCLEOTIDE SEQUENCE [LARGE SCALE GENOMIC DNA]</scope>
    <source>
        <strain evidence="3">28A</strain>
    </source>
</reference>
<gene>
    <name evidence="2" type="ORF">SETTUDRAFT_94476</name>
</gene>
<dbReference type="GeneID" id="19406111"/>
<dbReference type="OrthoDB" id="2922289at2759"/>
<dbReference type="RefSeq" id="XP_008029017.1">
    <property type="nucleotide sequence ID" value="XM_008030826.1"/>
</dbReference>
<name>R0K4I9_EXST2</name>
<keyword evidence="3" id="KW-1185">Reference proteome</keyword>
<dbReference type="STRING" id="671987.R0K4I9"/>
<evidence type="ECO:0000313" key="3">
    <source>
        <dbReference type="Proteomes" id="UP000016935"/>
    </source>
</evidence>
<dbReference type="EMBL" id="KB908833">
    <property type="protein sequence ID" value="EOA83252.1"/>
    <property type="molecule type" value="Genomic_DNA"/>
</dbReference>